<evidence type="ECO:0000313" key="1">
    <source>
        <dbReference type="EMBL" id="KAG5570618.1"/>
    </source>
</evidence>
<sequence>MTNSLRHSGDQSNQIWLNRPRIEVEAEPIDESIEDPPASNWTNLFAEIDKELHKWNCSLIAYFIGETPRYKAMQRTKRICKKFSTMDLIQSIKKPIILKPWSIDFDLSKEFPTKIPLWVKFPNLPMTCWSKDSLSRIASTVGKSVYADECTAK</sequence>
<dbReference type="Proteomes" id="UP000824120">
    <property type="component" value="Chromosome 12"/>
</dbReference>
<proteinExistence type="predicted"/>
<dbReference type="AlphaFoldDB" id="A0A9J5W527"/>
<evidence type="ECO:0008006" key="3">
    <source>
        <dbReference type="Google" id="ProtNLM"/>
    </source>
</evidence>
<dbReference type="OrthoDB" id="1939300at2759"/>
<dbReference type="PANTHER" id="PTHR33233">
    <property type="entry name" value="ENDONUCLEASE/EXONUCLEASE/PHOSPHATASE"/>
    <property type="match status" value="1"/>
</dbReference>
<evidence type="ECO:0000313" key="2">
    <source>
        <dbReference type="Proteomes" id="UP000824120"/>
    </source>
</evidence>
<dbReference type="PANTHER" id="PTHR33233:SF17">
    <property type="entry name" value="DUF4283 DOMAIN-CONTAINING PROTEIN"/>
    <property type="match status" value="1"/>
</dbReference>
<protein>
    <recommendedName>
        <fullName evidence="3">DUF4283 domain-containing protein</fullName>
    </recommendedName>
</protein>
<keyword evidence="2" id="KW-1185">Reference proteome</keyword>
<gene>
    <name evidence="1" type="ORF">H5410_060384</name>
</gene>
<organism evidence="1 2">
    <name type="scientific">Solanum commersonii</name>
    <name type="common">Commerson's wild potato</name>
    <name type="synonym">Commerson's nightshade</name>
    <dbReference type="NCBI Taxonomy" id="4109"/>
    <lineage>
        <taxon>Eukaryota</taxon>
        <taxon>Viridiplantae</taxon>
        <taxon>Streptophyta</taxon>
        <taxon>Embryophyta</taxon>
        <taxon>Tracheophyta</taxon>
        <taxon>Spermatophyta</taxon>
        <taxon>Magnoliopsida</taxon>
        <taxon>eudicotyledons</taxon>
        <taxon>Gunneridae</taxon>
        <taxon>Pentapetalae</taxon>
        <taxon>asterids</taxon>
        <taxon>lamiids</taxon>
        <taxon>Solanales</taxon>
        <taxon>Solanaceae</taxon>
        <taxon>Solanoideae</taxon>
        <taxon>Solaneae</taxon>
        <taxon>Solanum</taxon>
    </lineage>
</organism>
<reference evidence="1 2" key="1">
    <citation type="submission" date="2020-09" db="EMBL/GenBank/DDBJ databases">
        <title>De no assembly of potato wild relative species, Solanum commersonii.</title>
        <authorList>
            <person name="Cho K."/>
        </authorList>
    </citation>
    <scope>NUCLEOTIDE SEQUENCE [LARGE SCALE GENOMIC DNA]</scope>
    <source>
        <strain evidence="1">LZ3.2</strain>
        <tissue evidence="1">Leaf</tissue>
    </source>
</reference>
<name>A0A9J5W527_SOLCO</name>
<comment type="caution">
    <text evidence="1">The sequence shown here is derived from an EMBL/GenBank/DDBJ whole genome shotgun (WGS) entry which is preliminary data.</text>
</comment>
<accession>A0A9J5W527</accession>
<dbReference type="EMBL" id="JACXVP010000012">
    <property type="protein sequence ID" value="KAG5570618.1"/>
    <property type="molecule type" value="Genomic_DNA"/>
</dbReference>